<dbReference type="Gene3D" id="2.40.10.10">
    <property type="entry name" value="Trypsin-like serine proteases"/>
    <property type="match status" value="1"/>
</dbReference>
<dbReference type="InterPro" id="IPR001254">
    <property type="entry name" value="Trypsin_dom"/>
</dbReference>
<feature type="chain" id="PRO_5047161778" evidence="3">
    <location>
        <begin position="29"/>
        <end position="219"/>
    </location>
</feature>
<sequence length="219" mass="23383">MRHNQRIAIAAGIGLAATLAVPVGSAHAISGGKAASSAPWAVQVYNNGRFACTGTMLTDRWVLTAYHCYDDEPGRMSVRVGSVRIGHGTKVDVTKIRHMDSDGVDDVALFRLAKPVKAPHIKLADIDPRKGAVVNIYGYGSFGKHPKNLRKATVRVAGVKHDDIIGRAIWTKKLSGDTEPGDSGGPAFYKGKQVGVLFGPDEYSSVAAHRAWIKKVTGV</sequence>
<dbReference type="InterPro" id="IPR001314">
    <property type="entry name" value="Peptidase_S1A"/>
</dbReference>
<dbReference type="PRINTS" id="PR00722">
    <property type="entry name" value="CHYMOTRYPSIN"/>
</dbReference>
<keyword evidence="2" id="KW-1015">Disulfide bond</keyword>
<keyword evidence="3" id="KW-0732">Signal</keyword>
<dbReference type="PANTHER" id="PTHR24276">
    <property type="entry name" value="POLYSERASE-RELATED"/>
    <property type="match status" value="1"/>
</dbReference>
<feature type="domain" description="Peptidase S1" evidence="4">
    <location>
        <begin position="29"/>
        <end position="218"/>
    </location>
</feature>
<protein>
    <submittedName>
        <fullName evidence="5">Trypsin-like serine protease</fullName>
    </submittedName>
</protein>
<organism evidence="5 6">
    <name type="scientific">Streptomyces coacervatus</name>
    <dbReference type="NCBI Taxonomy" id="647381"/>
    <lineage>
        <taxon>Bacteria</taxon>
        <taxon>Bacillati</taxon>
        <taxon>Actinomycetota</taxon>
        <taxon>Actinomycetes</taxon>
        <taxon>Kitasatosporales</taxon>
        <taxon>Streptomycetaceae</taxon>
        <taxon>Streptomyces</taxon>
    </lineage>
</organism>
<dbReference type="EMBL" id="BAABDE010000030">
    <property type="protein sequence ID" value="GAA3832639.1"/>
    <property type="molecule type" value="Genomic_DNA"/>
</dbReference>
<dbReference type="PANTHER" id="PTHR24276:SF98">
    <property type="entry name" value="FI18310P1-RELATED"/>
    <property type="match status" value="1"/>
</dbReference>
<comment type="similarity">
    <text evidence="1">Belongs to the peptidase S1 family.</text>
</comment>
<dbReference type="InterPro" id="IPR050430">
    <property type="entry name" value="Peptidase_S1"/>
</dbReference>
<dbReference type="PROSITE" id="PS50240">
    <property type="entry name" value="TRYPSIN_DOM"/>
    <property type="match status" value="1"/>
</dbReference>
<comment type="caution">
    <text evidence="5">The sequence shown here is derived from an EMBL/GenBank/DDBJ whole genome shotgun (WGS) entry which is preliminary data.</text>
</comment>
<evidence type="ECO:0000256" key="3">
    <source>
        <dbReference type="SAM" id="SignalP"/>
    </source>
</evidence>
<dbReference type="SMART" id="SM00020">
    <property type="entry name" value="Tryp_SPc"/>
    <property type="match status" value="1"/>
</dbReference>
<dbReference type="SUPFAM" id="SSF50494">
    <property type="entry name" value="Trypsin-like serine proteases"/>
    <property type="match status" value="1"/>
</dbReference>
<keyword evidence="6" id="KW-1185">Reference proteome</keyword>
<gene>
    <name evidence="5" type="ORF">GCM10022403_077100</name>
</gene>
<accession>A0ABP7J245</accession>
<reference evidence="6" key="1">
    <citation type="journal article" date="2019" name="Int. J. Syst. Evol. Microbiol.">
        <title>The Global Catalogue of Microorganisms (GCM) 10K type strain sequencing project: providing services to taxonomists for standard genome sequencing and annotation.</title>
        <authorList>
            <consortium name="The Broad Institute Genomics Platform"/>
            <consortium name="The Broad Institute Genome Sequencing Center for Infectious Disease"/>
            <person name="Wu L."/>
            <person name="Ma J."/>
        </authorList>
    </citation>
    <scope>NUCLEOTIDE SEQUENCE [LARGE SCALE GENOMIC DNA]</scope>
    <source>
        <strain evidence="6">JCM 17138</strain>
    </source>
</reference>
<evidence type="ECO:0000256" key="2">
    <source>
        <dbReference type="ARBA" id="ARBA00023157"/>
    </source>
</evidence>
<dbReference type="InterPro" id="IPR009003">
    <property type="entry name" value="Peptidase_S1_PA"/>
</dbReference>
<dbReference type="Proteomes" id="UP001501009">
    <property type="component" value="Unassembled WGS sequence"/>
</dbReference>
<evidence type="ECO:0000313" key="5">
    <source>
        <dbReference type="EMBL" id="GAA3832639.1"/>
    </source>
</evidence>
<feature type="signal peptide" evidence="3">
    <location>
        <begin position="1"/>
        <end position="28"/>
    </location>
</feature>
<evidence type="ECO:0000256" key="1">
    <source>
        <dbReference type="ARBA" id="ARBA00007664"/>
    </source>
</evidence>
<dbReference type="InterPro" id="IPR043504">
    <property type="entry name" value="Peptidase_S1_PA_chymotrypsin"/>
</dbReference>
<proteinExistence type="inferred from homology"/>
<dbReference type="RefSeq" id="WP_275780831.1">
    <property type="nucleotide sequence ID" value="NZ_BAABDE010000030.1"/>
</dbReference>
<evidence type="ECO:0000313" key="6">
    <source>
        <dbReference type="Proteomes" id="UP001501009"/>
    </source>
</evidence>
<name>A0ABP7J245_9ACTN</name>
<dbReference type="Pfam" id="PF00089">
    <property type="entry name" value="Trypsin"/>
    <property type="match status" value="1"/>
</dbReference>
<evidence type="ECO:0000259" key="4">
    <source>
        <dbReference type="PROSITE" id="PS50240"/>
    </source>
</evidence>